<feature type="transmembrane region" description="Helical" evidence="6">
    <location>
        <begin position="12"/>
        <end position="34"/>
    </location>
</feature>
<keyword evidence="3 6" id="KW-0812">Transmembrane</keyword>
<dbReference type="InterPro" id="IPR024588">
    <property type="entry name" value="YejM_N"/>
</dbReference>
<dbReference type="CDD" id="cd16148">
    <property type="entry name" value="sulfatase_like"/>
    <property type="match status" value="1"/>
</dbReference>
<dbReference type="SUPFAM" id="SSF53649">
    <property type="entry name" value="Alkaline phosphatase-like"/>
    <property type="match status" value="1"/>
</dbReference>
<evidence type="ECO:0000256" key="5">
    <source>
        <dbReference type="ARBA" id="ARBA00023136"/>
    </source>
</evidence>
<feature type="transmembrane region" description="Helical" evidence="6">
    <location>
        <begin position="86"/>
        <end position="109"/>
    </location>
</feature>
<dbReference type="InterPro" id="IPR012159">
    <property type="entry name" value="YejM-like"/>
</dbReference>
<proteinExistence type="predicted"/>
<dbReference type="GO" id="GO:0005886">
    <property type="term" value="C:plasma membrane"/>
    <property type="evidence" value="ECO:0007669"/>
    <property type="project" value="UniProtKB-SubCell"/>
</dbReference>
<protein>
    <submittedName>
        <fullName evidence="9">Uncharacterized protein</fullName>
    </submittedName>
</protein>
<evidence type="ECO:0000256" key="4">
    <source>
        <dbReference type="ARBA" id="ARBA00022989"/>
    </source>
</evidence>
<evidence type="ECO:0000256" key="3">
    <source>
        <dbReference type="ARBA" id="ARBA00022692"/>
    </source>
</evidence>
<reference evidence="9 10" key="1">
    <citation type="submission" date="2018-04" db="EMBL/GenBank/DDBJ databases">
        <title>Genomic Encyclopedia of Type Strains, Phase IV (KMG-IV): sequencing the most valuable type-strain genomes for metagenomic binning, comparative biology and taxonomic classification.</title>
        <authorList>
            <person name="Goeker M."/>
        </authorList>
    </citation>
    <scope>NUCLEOTIDE SEQUENCE [LARGE SCALE GENOMIC DNA]</scope>
    <source>
        <strain evidence="9 10">DSM 14823</strain>
    </source>
</reference>
<dbReference type="PANTHER" id="PTHR47371:SF3">
    <property type="entry name" value="PHOSPHOGLYCEROL TRANSFERASE I"/>
    <property type="match status" value="1"/>
</dbReference>
<evidence type="ECO:0000259" key="7">
    <source>
        <dbReference type="Pfam" id="PF00884"/>
    </source>
</evidence>
<gene>
    <name evidence="9" type="ORF">C8D82_102180</name>
</gene>
<dbReference type="Proteomes" id="UP000245959">
    <property type="component" value="Unassembled WGS sequence"/>
</dbReference>
<keyword evidence="4 6" id="KW-1133">Transmembrane helix</keyword>
<evidence type="ECO:0000256" key="1">
    <source>
        <dbReference type="ARBA" id="ARBA00004651"/>
    </source>
</evidence>
<dbReference type="InterPro" id="IPR017850">
    <property type="entry name" value="Alkaline_phosphatase_core_sf"/>
</dbReference>
<feature type="transmembrane region" description="Helical" evidence="6">
    <location>
        <begin position="180"/>
        <end position="199"/>
    </location>
</feature>
<evidence type="ECO:0000259" key="8">
    <source>
        <dbReference type="Pfam" id="PF11893"/>
    </source>
</evidence>
<dbReference type="GeneID" id="78293966"/>
<keyword evidence="10" id="KW-1185">Reference proteome</keyword>
<evidence type="ECO:0000313" key="10">
    <source>
        <dbReference type="Proteomes" id="UP000245959"/>
    </source>
</evidence>
<dbReference type="PIRSF" id="PIRSF004950">
    <property type="entry name" value="Mmb_sulf_HI0842"/>
    <property type="match status" value="1"/>
</dbReference>
<dbReference type="Pfam" id="PF11893">
    <property type="entry name" value="DUF3413"/>
    <property type="match status" value="1"/>
</dbReference>
<feature type="transmembrane region" description="Helical" evidence="6">
    <location>
        <begin position="140"/>
        <end position="164"/>
    </location>
</feature>
<name>A0A2U1BAB7_9BACT</name>
<organism evidence="9 10">
    <name type="scientific">Victivallis vadensis</name>
    <dbReference type="NCBI Taxonomy" id="172901"/>
    <lineage>
        <taxon>Bacteria</taxon>
        <taxon>Pseudomonadati</taxon>
        <taxon>Lentisphaerota</taxon>
        <taxon>Lentisphaeria</taxon>
        <taxon>Victivallales</taxon>
        <taxon>Victivallaceae</taxon>
        <taxon>Victivallis</taxon>
    </lineage>
</organism>
<evidence type="ECO:0000256" key="6">
    <source>
        <dbReference type="SAM" id="Phobius"/>
    </source>
</evidence>
<feature type="transmembrane region" description="Helical" evidence="6">
    <location>
        <begin position="46"/>
        <end position="74"/>
    </location>
</feature>
<dbReference type="Gene3D" id="3.40.720.10">
    <property type="entry name" value="Alkaline Phosphatase, subunit A"/>
    <property type="match status" value="1"/>
</dbReference>
<dbReference type="InterPro" id="IPR000917">
    <property type="entry name" value="Sulfatase_N"/>
</dbReference>
<keyword evidence="5 6" id="KW-0472">Membrane</keyword>
<dbReference type="Pfam" id="PF00884">
    <property type="entry name" value="Sulfatase"/>
    <property type="match status" value="1"/>
</dbReference>
<sequence>MDKQKKLWFPGWDAIAPYLMVVYVLMLAVVGFFVSRVTEWNGITVAIMAAAALSYSFLYMVPGLLLTALVSVATVKAGEAAWRRRLVTGCAVGTMFLSHLLLLMDAGLYHGFGFHFNFLVWNLLTTPGGFASMGLRAGTILTLVGGIVLLLLVHAGIMAAFVWLPKLRVIAAVLKSWRKYALGGLCLVCLLFSMFAYGYEHYMLRSTPLVATATIPLFQGATMSRFLSGLGVRPPNREVMQVKANAGKYKNLNYPAHPIERSADRPKYNVVWLACESWRADMLTPEIMPNASKFAEKSVNFKNNYSGGNGTRQGIFTMFYSIYGNYWDSFLKSRRGPVFIDWLIEDNYNFKCITSAKFSYPEFDQTVFCRVPSEALHSDDHGPTYTRDQRNVKLLTEFIRNADRSRPFMAFMFFESPHAPYEFPEEAVIRKEYAQELNYAKVSSGDGTMIKNRYINSNHHLDMRLAEVFKALDDGNLWENTIVVLVGDHGEEFYEKGRLGHNSTFVQEQVRTPLVIHIPGMKPQVYTGMSSHLDVVPILAPYFGVTNPIADYSLGYNLLDPAQKRTYTIIANWSQVFYASPKYKTLLPSNSIAFATQKLTDGNDNPLPSLDPFYNENKAELFQIQRDLTRFVK</sequence>
<dbReference type="OrthoDB" id="9803751at2"/>
<keyword evidence="2" id="KW-1003">Cell membrane</keyword>
<dbReference type="PANTHER" id="PTHR47371">
    <property type="entry name" value="LIPOTEICHOIC ACID SYNTHASE"/>
    <property type="match status" value="1"/>
</dbReference>
<comment type="caution">
    <text evidence="9">The sequence shown here is derived from an EMBL/GenBank/DDBJ whole genome shotgun (WGS) entry which is preliminary data.</text>
</comment>
<feature type="domain" description="Inner membrane protein YejM N-terminal" evidence="8">
    <location>
        <begin position="83"/>
        <end position="260"/>
    </location>
</feature>
<dbReference type="EMBL" id="QEKH01000002">
    <property type="protein sequence ID" value="PVY45608.1"/>
    <property type="molecule type" value="Genomic_DNA"/>
</dbReference>
<dbReference type="InterPro" id="IPR050448">
    <property type="entry name" value="OpgB/LTA_synthase_biosynth"/>
</dbReference>
<feature type="domain" description="Sulfatase N-terminal" evidence="7">
    <location>
        <begin position="269"/>
        <end position="545"/>
    </location>
</feature>
<evidence type="ECO:0000256" key="2">
    <source>
        <dbReference type="ARBA" id="ARBA00022475"/>
    </source>
</evidence>
<evidence type="ECO:0000313" key="9">
    <source>
        <dbReference type="EMBL" id="PVY45608.1"/>
    </source>
</evidence>
<dbReference type="AlphaFoldDB" id="A0A2U1BAB7"/>
<accession>A0A2U1BAB7</accession>
<dbReference type="RefSeq" id="WP_116882633.1">
    <property type="nucleotide sequence ID" value="NZ_CABMMC010000130.1"/>
</dbReference>
<comment type="subcellular location">
    <subcellularLocation>
        <location evidence="1">Cell membrane</location>
        <topology evidence="1">Multi-pass membrane protein</topology>
    </subcellularLocation>
</comment>